<dbReference type="SUPFAM" id="SSF56112">
    <property type="entry name" value="Protein kinase-like (PK-like)"/>
    <property type="match status" value="1"/>
</dbReference>
<dbReference type="OrthoDB" id="5412996at2759"/>
<feature type="domain" description="Aminoglycoside phosphotransferase" evidence="1">
    <location>
        <begin position="88"/>
        <end position="342"/>
    </location>
</feature>
<organism evidence="2 3">
    <name type="scientific">Scytalidium lignicola</name>
    <name type="common">Hyphomycete</name>
    <dbReference type="NCBI Taxonomy" id="5539"/>
    <lineage>
        <taxon>Eukaryota</taxon>
        <taxon>Fungi</taxon>
        <taxon>Dikarya</taxon>
        <taxon>Ascomycota</taxon>
        <taxon>Pezizomycotina</taxon>
        <taxon>Leotiomycetes</taxon>
        <taxon>Leotiomycetes incertae sedis</taxon>
        <taxon>Scytalidium</taxon>
    </lineage>
</organism>
<dbReference type="Pfam" id="PF01636">
    <property type="entry name" value="APH"/>
    <property type="match status" value="1"/>
</dbReference>
<proteinExistence type="predicted"/>
<gene>
    <name evidence="2" type="ORF">B7463_g3765</name>
</gene>
<comment type="caution">
    <text evidence="2">The sequence shown here is derived from an EMBL/GenBank/DDBJ whole genome shotgun (WGS) entry which is preliminary data.</text>
</comment>
<name>A0A3E2HGS2_SCYLI</name>
<dbReference type="EMBL" id="NCSJ02000052">
    <property type="protein sequence ID" value="RFU32577.1"/>
    <property type="molecule type" value="Genomic_DNA"/>
</dbReference>
<dbReference type="Proteomes" id="UP000258309">
    <property type="component" value="Unassembled WGS sequence"/>
</dbReference>
<dbReference type="Gene3D" id="3.90.1200.10">
    <property type="match status" value="1"/>
</dbReference>
<dbReference type="InterPro" id="IPR011009">
    <property type="entry name" value="Kinase-like_dom_sf"/>
</dbReference>
<evidence type="ECO:0000313" key="3">
    <source>
        <dbReference type="Proteomes" id="UP000258309"/>
    </source>
</evidence>
<reference evidence="2 3" key="1">
    <citation type="submission" date="2018-05" db="EMBL/GenBank/DDBJ databases">
        <title>Draft genome sequence of Scytalidium lignicola DSM 105466, a ubiquitous saprotrophic fungus.</title>
        <authorList>
            <person name="Buettner E."/>
            <person name="Gebauer A.M."/>
            <person name="Hofrichter M."/>
            <person name="Liers C."/>
            <person name="Kellner H."/>
        </authorList>
    </citation>
    <scope>NUCLEOTIDE SEQUENCE [LARGE SCALE GENOMIC DNA]</scope>
    <source>
        <strain evidence="2 3">DSM 105466</strain>
    </source>
</reference>
<sequence length="499" mass="57951">MDKDRQDFDNVAWDRNDRAWEESQKQLRLTSTCNLVESLVKQKFGKCATLISPLIIGGYNILYRIRLEGVSADVMIRVPCPNLAQFPDEKTLREVATARYIEQNTQVPVPRLFCHGKNPEFGPFIILQHVENRWDLSDALTVPNLSPDTTHVLNHNILETTLENLYARVACCLLHLSKHSFPRIGSLVEVEGNAYSVAGRPITHNMNNMIQLANIPRAILPLENKTYRTADEWYVASAEMHMAQLVFQHNDLVSTEDDCRNKYVARQLFYKLAKQGRLSTFGFAEDVWSAQSKTQPLTLSPAPVGSSSFRLWCDDFRPANVLLNESDDIVAVIDWEFAYVGPTQFVLDPPWWLLLDVPEMWSSGIDNWRKVYDMRLKTWLSAVKQVEKSIDPNSMPFTLSTYMRESWETGRFWLNYAARKSWAFDTIFWKYLDERFFGSRGKDVPEHDLWKTRAHLLSEEERRAMEPFVERKVEDSKERILVDWDPKEATERLSEVLFD</sequence>
<dbReference type="InterPro" id="IPR002575">
    <property type="entry name" value="Aminoglycoside_PTrfase"/>
</dbReference>
<dbReference type="PANTHER" id="PTHR21310:SF37">
    <property type="entry name" value="AMINOGLYCOSIDE PHOSPHOTRANSFERASE DOMAIN-CONTAINING PROTEIN"/>
    <property type="match status" value="1"/>
</dbReference>
<keyword evidence="3" id="KW-1185">Reference proteome</keyword>
<feature type="non-terminal residue" evidence="2">
    <location>
        <position position="499"/>
    </location>
</feature>
<accession>A0A3E2HGS2</accession>
<dbReference type="AlphaFoldDB" id="A0A3E2HGS2"/>
<evidence type="ECO:0000259" key="1">
    <source>
        <dbReference type="Pfam" id="PF01636"/>
    </source>
</evidence>
<dbReference type="OMA" id="TQFVLDP"/>
<feature type="non-terminal residue" evidence="2">
    <location>
        <position position="1"/>
    </location>
</feature>
<dbReference type="PANTHER" id="PTHR21310">
    <property type="entry name" value="AMINOGLYCOSIDE PHOSPHOTRANSFERASE-RELATED-RELATED"/>
    <property type="match status" value="1"/>
</dbReference>
<protein>
    <recommendedName>
        <fullName evidence="1">Aminoglycoside phosphotransferase domain-containing protein</fullName>
    </recommendedName>
</protein>
<evidence type="ECO:0000313" key="2">
    <source>
        <dbReference type="EMBL" id="RFU32577.1"/>
    </source>
</evidence>
<dbReference type="InterPro" id="IPR051678">
    <property type="entry name" value="AGP_Transferase"/>
</dbReference>